<evidence type="ECO:0000256" key="1">
    <source>
        <dbReference type="SAM" id="MobiDB-lite"/>
    </source>
</evidence>
<accession>A0A383ELU0</accession>
<reference evidence="2" key="1">
    <citation type="submission" date="2018-05" db="EMBL/GenBank/DDBJ databases">
        <authorList>
            <person name="Lanie J.A."/>
            <person name="Ng W.-L."/>
            <person name="Kazmierczak K.M."/>
            <person name="Andrzejewski T.M."/>
            <person name="Davidsen T.M."/>
            <person name="Wayne K.J."/>
            <person name="Tettelin H."/>
            <person name="Glass J.I."/>
            <person name="Rusch D."/>
            <person name="Podicherti R."/>
            <person name="Tsui H.-C.T."/>
            <person name="Winkler M.E."/>
        </authorList>
    </citation>
    <scope>NUCLEOTIDE SEQUENCE</scope>
</reference>
<feature type="non-terminal residue" evidence="2">
    <location>
        <position position="187"/>
    </location>
</feature>
<feature type="non-terminal residue" evidence="2">
    <location>
        <position position="1"/>
    </location>
</feature>
<protein>
    <submittedName>
        <fullName evidence="2">Uncharacterized protein</fullName>
    </submittedName>
</protein>
<evidence type="ECO:0000313" key="2">
    <source>
        <dbReference type="EMBL" id="SVE57836.1"/>
    </source>
</evidence>
<dbReference type="EMBL" id="UINC01227090">
    <property type="protein sequence ID" value="SVE57836.1"/>
    <property type="molecule type" value="Genomic_DNA"/>
</dbReference>
<feature type="region of interest" description="Disordered" evidence="1">
    <location>
        <begin position="133"/>
        <end position="155"/>
    </location>
</feature>
<dbReference type="AlphaFoldDB" id="A0A383ELU0"/>
<proteinExistence type="predicted"/>
<gene>
    <name evidence="2" type="ORF">METZ01_LOCUS510690</name>
</gene>
<name>A0A383ELU0_9ZZZZ</name>
<organism evidence="2">
    <name type="scientific">marine metagenome</name>
    <dbReference type="NCBI Taxonomy" id="408172"/>
    <lineage>
        <taxon>unclassified sequences</taxon>
        <taxon>metagenomes</taxon>
        <taxon>ecological metagenomes</taxon>
    </lineage>
</organism>
<sequence>YSPEQTLPHHGGTARVWHLCLPVLRYLASAPAAGERFRALLRSPYVAGGACRPGGGRDDTAARLRPVRLCAALLAGQGVLQSLRIGRRLLRAGVPQVSLLRSLLRHPRPARHTDSGVPCGSSARIQTRLHPRLEGAAERPLAPADSAATTTTEGTGRCKCRAAAGVAPRSRLPGRRLRTLAGDNRTL</sequence>